<proteinExistence type="predicted"/>
<reference evidence="2" key="1">
    <citation type="submission" date="2019-12" db="EMBL/GenBank/DDBJ databases">
        <title>Genome sequencing and annotation of Brassica cretica.</title>
        <authorList>
            <person name="Studholme D.J."/>
            <person name="Sarris P.F."/>
        </authorList>
    </citation>
    <scope>NUCLEOTIDE SEQUENCE</scope>
    <source>
        <strain evidence="2">PFS-102/07</strain>
        <tissue evidence="2">Leaf</tissue>
    </source>
</reference>
<gene>
    <name evidence="2" type="ORF">F2Q70_00044004</name>
</gene>
<comment type="caution">
    <text evidence="2">The sequence shown here is derived from an EMBL/GenBank/DDBJ whole genome shotgun (WGS) entry which is preliminary data.</text>
</comment>
<keyword evidence="1" id="KW-0732">Signal</keyword>
<organism evidence="2">
    <name type="scientific">Brassica cretica</name>
    <name type="common">Mustard</name>
    <dbReference type="NCBI Taxonomy" id="69181"/>
    <lineage>
        <taxon>Eukaryota</taxon>
        <taxon>Viridiplantae</taxon>
        <taxon>Streptophyta</taxon>
        <taxon>Embryophyta</taxon>
        <taxon>Tracheophyta</taxon>
        <taxon>Spermatophyta</taxon>
        <taxon>Magnoliopsida</taxon>
        <taxon>eudicotyledons</taxon>
        <taxon>Gunneridae</taxon>
        <taxon>Pentapetalae</taxon>
        <taxon>rosids</taxon>
        <taxon>malvids</taxon>
        <taxon>Brassicales</taxon>
        <taxon>Brassicaceae</taxon>
        <taxon>Brassiceae</taxon>
        <taxon>Brassica</taxon>
    </lineage>
</organism>
<evidence type="ECO:0000256" key="1">
    <source>
        <dbReference type="SAM" id="SignalP"/>
    </source>
</evidence>
<name>A0A8S9KIS2_BRACR</name>
<feature type="chain" id="PRO_5035891592" description="Secreted protein" evidence="1">
    <location>
        <begin position="24"/>
        <end position="62"/>
    </location>
</feature>
<dbReference type="EMBL" id="QGKY02000164">
    <property type="protein sequence ID" value="KAF2594355.1"/>
    <property type="molecule type" value="Genomic_DNA"/>
</dbReference>
<accession>A0A8S9KIS2</accession>
<evidence type="ECO:0008006" key="3">
    <source>
        <dbReference type="Google" id="ProtNLM"/>
    </source>
</evidence>
<protein>
    <recommendedName>
        <fullName evidence="3">Secreted protein</fullName>
    </recommendedName>
</protein>
<feature type="signal peptide" evidence="1">
    <location>
        <begin position="1"/>
        <end position="23"/>
    </location>
</feature>
<evidence type="ECO:0000313" key="2">
    <source>
        <dbReference type="EMBL" id="KAF2594355.1"/>
    </source>
</evidence>
<sequence>MVERHCLLLLSSVLLVPVRLSCARLKPSSIDDISRCIIDVCLRFLFSLPGFGSRVLRTTRRV</sequence>
<dbReference type="AlphaFoldDB" id="A0A8S9KIS2"/>